<dbReference type="GO" id="GO:0005886">
    <property type="term" value="C:plasma membrane"/>
    <property type="evidence" value="ECO:0007669"/>
    <property type="project" value="TreeGrafter"/>
</dbReference>
<dbReference type="SUPFAM" id="SSF48403">
    <property type="entry name" value="Ankyrin repeat"/>
    <property type="match status" value="1"/>
</dbReference>
<dbReference type="Pfam" id="PF16705">
    <property type="entry name" value="NUDIX_5"/>
    <property type="match status" value="1"/>
</dbReference>
<dbReference type="SMART" id="SM00295">
    <property type="entry name" value="B41"/>
    <property type="match status" value="1"/>
</dbReference>
<organism evidence="3 4">
    <name type="scientific">Pomacea canaliculata</name>
    <name type="common">Golden apple snail</name>
    <dbReference type="NCBI Taxonomy" id="400727"/>
    <lineage>
        <taxon>Eukaryota</taxon>
        <taxon>Metazoa</taxon>
        <taxon>Spiralia</taxon>
        <taxon>Lophotrochozoa</taxon>
        <taxon>Mollusca</taxon>
        <taxon>Gastropoda</taxon>
        <taxon>Caenogastropoda</taxon>
        <taxon>Architaenioglossa</taxon>
        <taxon>Ampullarioidea</taxon>
        <taxon>Ampullariidae</taxon>
        <taxon>Pomacea</taxon>
    </lineage>
</organism>
<feature type="domain" description="FERM" evidence="2">
    <location>
        <begin position="407"/>
        <end position="727"/>
    </location>
</feature>
<dbReference type="InterPro" id="IPR014352">
    <property type="entry name" value="FERM/acyl-CoA-bd_prot_sf"/>
</dbReference>
<dbReference type="InterPro" id="IPR011993">
    <property type="entry name" value="PH-like_dom_sf"/>
</dbReference>
<dbReference type="Pfam" id="PF00023">
    <property type="entry name" value="Ank"/>
    <property type="match status" value="1"/>
</dbReference>
<dbReference type="InterPro" id="IPR002110">
    <property type="entry name" value="Ankyrin_rpt"/>
</dbReference>
<dbReference type="InterPro" id="IPR051594">
    <property type="entry name" value="KRIT1/FRMD8"/>
</dbReference>
<dbReference type="InterPro" id="IPR057096">
    <property type="entry name" value="KRIT1_FRMD8_FERM_C"/>
</dbReference>
<dbReference type="Gene3D" id="1.25.40.20">
    <property type="entry name" value="Ankyrin repeat-containing domain"/>
    <property type="match status" value="1"/>
</dbReference>
<dbReference type="InterPro" id="IPR043058">
    <property type="entry name" value="NUDIX_sf"/>
</dbReference>
<dbReference type="Pfam" id="PF12796">
    <property type="entry name" value="Ank_2"/>
    <property type="match status" value="1"/>
</dbReference>
<keyword evidence="1" id="KW-0040">ANK repeat</keyword>
<dbReference type="OMA" id="WHGKVES"/>
<dbReference type="InterPro" id="IPR035963">
    <property type="entry name" value="FERM_2"/>
</dbReference>
<protein>
    <recommendedName>
        <fullName evidence="2">FERM domain-containing protein</fullName>
    </recommendedName>
</protein>
<dbReference type="CDD" id="cd14473">
    <property type="entry name" value="FERM_B-lobe"/>
    <property type="match status" value="1"/>
</dbReference>
<proteinExistence type="predicted"/>
<dbReference type="InterPro" id="IPR019749">
    <property type="entry name" value="Band_41_domain"/>
</dbReference>
<evidence type="ECO:0000313" key="4">
    <source>
        <dbReference type="Proteomes" id="UP000245119"/>
    </source>
</evidence>
<keyword evidence="4" id="KW-1185">Reference proteome</keyword>
<accession>A0A2T7PYT2</accession>
<dbReference type="PANTHER" id="PTHR13283">
    <property type="entry name" value="KREV INTERACTION TRAPPED 1-RELATED"/>
    <property type="match status" value="1"/>
</dbReference>
<dbReference type="GO" id="GO:2000114">
    <property type="term" value="P:regulation of establishment of cell polarity"/>
    <property type="evidence" value="ECO:0007669"/>
    <property type="project" value="TreeGrafter"/>
</dbReference>
<comment type="caution">
    <text evidence="3">The sequence shown here is derived from an EMBL/GenBank/DDBJ whole genome shotgun (WGS) entry which is preliminary data.</text>
</comment>
<dbReference type="AlphaFoldDB" id="A0A2T7PYT2"/>
<dbReference type="EMBL" id="PZQS01000001">
    <property type="protein sequence ID" value="PVD38560.1"/>
    <property type="molecule type" value="Genomic_DNA"/>
</dbReference>
<evidence type="ECO:0000313" key="3">
    <source>
        <dbReference type="EMBL" id="PVD38560.1"/>
    </source>
</evidence>
<dbReference type="Pfam" id="PF24522">
    <property type="entry name" value="KRIT1_FRMD8_FERM_C"/>
    <property type="match status" value="1"/>
</dbReference>
<sequence length="729" mass="82848">MEVVLAVLRPKQNLGNQEYRHRLYDILLLDGKPSSVDSGKPEKYLPMFSTDSLDDEPREAVLTEVFKVTGGLKGERTMQVTIGKGPVALPVRDSLSRLSLFCVPVSQQDKLSKRFVEQSRNSPGFWPLDNVMEAVNTGAISFPPSTRALLLHLENWLREKHSRPRVIESLFWSRPEYRIHLAVHNPVFIPSRIPPESKAGSLPTEIQLTANEALAKMLSIEKCDIVVMNPLFGSGLPYNPKVNKVEINHSWPNKPIYSETLLPLNSPVEPRWRDKYPLHASAAEGDLHRVQYLLTLGHHHSKKDSIAWAPIHYAAWYGSADVVEALLDAGCSPNLTDSELLTPLHIAAKKGFPEVAERLVHAEFINLNMRDKDGKRAIDICTTAAGRNMKHQQVANIIQGAQHRPNLTIEIQLMDQSVRHLKLVSGLLTTVQDINQQMLNEFKLPATYSEIFTVWICSKSLELQLKADHKLMQELEKWPVRTVEMLTEADPRSEEPVFKWRRNAKVSVETERQITHPKAIELLFHEAYHNYINGLYPCKDHDVVHFATLLFSIRFQDNTSMHKSFLTNINNLKELIPVSVLRHSSRGSASWANKIMREYTSTVHGKDHSPQVLKRRFLNSCQNLTVYGSAFFTGTLIKDRPPHIPCHIGVNDVGVHIINSQTKQMVQSYKYAEVTWKAVFEKSTLEIVRLSKNSGRPTTTIRTRQAGVIDHLMRQLKQMNAVTDRPIHI</sequence>
<dbReference type="OrthoDB" id="194358at2759"/>
<dbReference type="Gene3D" id="2.30.29.30">
    <property type="entry name" value="Pleckstrin-homology domain (PH domain)/Phosphotyrosine-binding domain (PTB)"/>
    <property type="match status" value="1"/>
</dbReference>
<reference evidence="3 4" key="1">
    <citation type="submission" date="2018-04" db="EMBL/GenBank/DDBJ databases">
        <title>The genome of golden apple snail Pomacea canaliculata provides insight into stress tolerance and invasive adaptation.</title>
        <authorList>
            <person name="Liu C."/>
            <person name="Liu B."/>
            <person name="Ren Y."/>
            <person name="Zhang Y."/>
            <person name="Wang H."/>
            <person name="Li S."/>
            <person name="Jiang F."/>
            <person name="Yin L."/>
            <person name="Zhang G."/>
            <person name="Qian W."/>
            <person name="Fan W."/>
        </authorList>
    </citation>
    <scope>NUCLEOTIDE SEQUENCE [LARGE SCALE GENOMIC DNA]</scope>
    <source>
        <strain evidence="3">SZHN2017</strain>
        <tissue evidence="3">Muscle</tissue>
    </source>
</reference>
<dbReference type="Gene3D" id="1.20.80.10">
    <property type="match status" value="1"/>
</dbReference>
<dbReference type="Gene3D" id="3.30.70.2240">
    <property type="entry name" value="KRIT, N-terminal Nudix domain, NPxY motif-rich region"/>
    <property type="match status" value="1"/>
</dbReference>
<evidence type="ECO:0000259" key="2">
    <source>
        <dbReference type="PROSITE" id="PS50057"/>
    </source>
</evidence>
<evidence type="ECO:0000256" key="1">
    <source>
        <dbReference type="PROSITE-ProRule" id="PRU00023"/>
    </source>
</evidence>
<dbReference type="PANTHER" id="PTHR13283:SF11">
    <property type="entry name" value="KREV INTERACTION TRAPPED PROTEIN 1"/>
    <property type="match status" value="1"/>
</dbReference>
<feature type="repeat" description="ANK" evidence="1">
    <location>
        <begin position="306"/>
        <end position="338"/>
    </location>
</feature>
<dbReference type="SMART" id="SM00248">
    <property type="entry name" value="ANK"/>
    <property type="match status" value="3"/>
</dbReference>
<dbReference type="PROSITE" id="PS50088">
    <property type="entry name" value="ANK_REPEAT"/>
    <property type="match status" value="1"/>
</dbReference>
<dbReference type="InterPro" id="IPR019748">
    <property type="entry name" value="FERM_central"/>
</dbReference>
<dbReference type="Proteomes" id="UP000245119">
    <property type="component" value="Linkage Group LG1"/>
</dbReference>
<name>A0A2T7PYT2_POMCA</name>
<dbReference type="SUPFAM" id="SSF47031">
    <property type="entry name" value="Second domain of FERM"/>
    <property type="match status" value="1"/>
</dbReference>
<dbReference type="Gene3D" id="3.10.20.90">
    <property type="entry name" value="Phosphatidylinositol 3-kinase Catalytic Subunit, Chain A, domain 1"/>
    <property type="match status" value="1"/>
</dbReference>
<dbReference type="PROSITE" id="PS50297">
    <property type="entry name" value="ANK_REP_REGION"/>
    <property type="match status" value="1"/>
</dbReference>
<dbReference type="InterPro" id="IPR000299">
    <property type="entry name" value="FERM_domain"/>
</dbReference>
<dbReference type="STRING" id="400727.A0A2T7PYT2"/>
<gene>
    <name evidence="3" type="ORF">C0Q70_01176</name>
</gene>
<dbReference type="GO" id="GO:0045454">
    <property type="term" value="P:cell redox homeostasis"/>
    <property type="evidence" value="ECO:0007669"/>
    <property type="project" value="TreeGrafter"/>
</dbReference>
<dbReference type="InterPro" id="IPR032022">
    <property type="entry name" value="NUDIX"/>
</dbReference>
<dbReference type="Pfam" id="PF00373">
    <property type="entry name" value="FERM_M"/>
    <property type="match status" value="1"/>
</dbReference>
<dbReference type="InterPro" id="IPR036770">
    <property type="entry name" value="Ankyrin_rpt-contain_sf"/>
</dbReference>
<dbReference type="PROSITE" id="PS50057">
    <property type="entry name" value="FERM_3"/>
    <property type="match status" value="1"/>
</dbReference>